<keyword evidence="3" id="KW-1185">Reference proteome</keyword>
<gene>
    <name evidence="2" type="ORF">WKR92_04205</name>
</gene>
<dbReference type="Pfam" id="PF01370">
    <property type="entry name" value="Epimerase"/>
    <property type="match status" value="1"/>
</dbReference>
<accession>A0ABV5CBU4</accession>
<dbReference type="InterPro" id="IPR050177">
    <property type="entry name" value="Lipid_A_modif_metabolic_enz"/>
</dbReference>
<comment type="caution">
    <text evidence="2">The sequence shown here is derived from an EMBL/GenBank/DDBJ whole genome shotgun (WGS) entry which is preliminary data.</text>
</comment>
<organism evidence="2 3">
    <name type="scientific">Albibacterium profundi</name>
    <dbReference type="NCBI Taxonomy" id="3134906"/>
    <lineage>
        <taxon>Bacteria</taxon>
        <taxon>Pseudomonadati</taxon>
        <taxon>Bacteroidota</taxon>
        <taxon>Sphingobacteriia</taxon>
        <taxon>Sphingobacteriales</taxon>
        <taxon>Sphingobacteriaceae</taxon>
        <taxon>Albibacterium</taxon>
    </lineage>
</organism>
<protein>
    <submittedName>
        <fullName evidence="2">NAD(P)-dependent oxidoreductase</fullName>
    </submittedName>
</protein>
<feature type="domain" description="NAD-dependent epimerase/dehydratase" evidence="1">
    <location>
        <begin position="5"/>
        <end position="225"/>
    </location>
</feature>
<dbReference type="InterPro" id="IPR036291">
    <property type="entry name" value="NAD(P)-bd_dom_sf"/>
</dbReference>
<dbReference type="InterPro" id="IPR001509">
    <property type="entry name" value="Epimerase_deHydtase"/>
</dbReference>
<proteinExistence type="predicted"/>
<dbReference type="PANTHER" id="PTHR43245">
    <property type="entry name" value="BIFUNCTIONAL POLYMYXIN RESISTANCE PROTEIN ARNA"/>
    <property type="match status" value="1"/>
</dbReference>
<dbReference type="PANTHER" id="PTHR43245:SF58">
    <property type="entry name" value="BLL5923 PROTEIN"/>
    <property type="match status" value="1"/>
</dbReference>
<dbReference type="EMBL" id="JBBVGT010000002">
    <property type="protein sequence ID" value="MFB5945028.1"/>
    <property type="molecule type" value="Genomic_DNA"/>
</dbReference>
<dbReference type="SUPFAM" id="SSF51735">
    <property type="entry name" value="NAD(P)-binding Rossmann-fold domains"/>
    <property type="match status" value="1"/>
</dbReference>
<evidence type="ECO:0000313" key="3">
    <source>
        <dbReference type="Proteomes" id="UP001580928"/>
    </source>
</evidence>
<reference evidence="2 3" key="1">
    <citation type="submission" date="2024-04" db="EMBL/GenBank/DDBJ databases">
        <title>Albibacterium profundi sp. nov., isolated from sediment of the Challenger Deep of Mariana Trench.</title>
        <authorList>
            <person name="Wang Y."/>
        </authorList>
    </citation>
    <scope>NUCLEOTIDE SEQUENCE [LARGE SCALE GENOMIC DNA]</scope>
    <source>
        <strain evidence="2 3">RHL897</strain>
    </source>
</reference>
<dbReference type="RefSeq" id="WP_375556583.1">
    <property type="nucleotide sequence ID" value="NZ_JBBVGT010000002.1"/>
</dbReference>
<dbReference type="Gene3D" id="3.40.50.720">
    <property type="entry name" value="NAD(P)-binding Rossmann-like Domain"/>
    <property type="match status" value="1"/>
</dbReference>
<sequence>MNEKILITGASGFVGYHLIIEALSQGYEVHAAIRENSKIDHLNKLPLRYMYLNYSSIGHLQSTLKDFDYIIHAAGITKAKNEQVYNKVNADASKTLAEAAVKGCVTLKKFVFVSSLAALGPLTDLDTLIHDASEPQPVTAYGRSKLRAERYLQSIPKLPLLGFRPTAVYGPRERDLFILIQALSRGLDPHIGRFDQQLSFIYVKDLAKIIINSLHETPPKQFYNVSDGMVYDRYALADTAKQILQKKALRIHLPLGGVNMLASFMDRIYAKRSSTPVLNKEKMNELTAINWACDVDALKDDLGFVPQYDLQSGLAETIQWYKANHWI</sequence>
<evidence type="ECO:0000313" key="2">
    <source>
        <dbReference type="EMBL" id="MFB5945028.1"/>
    </source>
</evidence>
<evidence type="ECO:0000259" key="1">
    <source>
        <dbReference type="Pfam" id="PF01370"/>
    </source>
</evidence>
<name>A0ABV5CBU4_9SPHI</name>
<dbReference type="Proteomes" id="UP001580928">
    <property type="component" value="Unassembled WGS sequence"/>
</dbReference>